<accession>A0A7I7SQ68</accession>
<dbReference type="KEGG" id="msar:MSAR_14150"/>
<evidence type="ECO:0000313" key="1">
    <source>
        <dbReference type="EMBL" id="BBY58279.1"/>
    </source>
</evidence>
<sequence length="179" mass="19568">MRLVVFRHAAYDTPWRAFPSVRGGRFHRAGEETVQYLWMATVDVEDVVGVDLDDCETYGRTVDELVGDDYSATHALADTVQATGTHNLIVFGVRLLHPHLMEPQGVEDVPAGRLTDGARPAAEVAAPVRWFGNPHASAEQWKATGRVVAANLRWRVVAHGLGRVDDRVDTALAHPALAA</sequence>
<gene>
    <name evidence="1" type="ORF">MSAR_14150</name>
</gene>
<proteinExistence type="predicted"/>
<dbReference type="Proteomes" id="UP000466445">
    <property type="component" value="Chromosome"/>
</dbReference>
<evidence type="ECO:0008006" key="3">
    <source>
        <dbReference type="Google" id="ProtNLM"/>
    </source>
</evidence>
<dbReference type="EMBL" id="AP022595">
    <property type="protein sequence ID" value="BBY58279.1"/>
    <property type="molecule type" value="Genomic_DNA"/>
</dbReference>
<evidence type="ECO:0000313" key="2">
    <source>
        <dbReference type="Proteomes" id="UP000466445"/>
    </source>
</evidence>
<name>A0A7I7SQ68_9MYCO</name>
<protein>
    <recommendedName>
        <fullName evidence="3">RES domain-containing protein</fullName>
    </recommendedName>
</protein>
<organism evidence="1 2">
    <name type="scientific">Mycolicibacterium sarraceniae</name>
    <dbReference type="NCBI Taxonomy" id="1534348"/>
    <lineage>
        <taxon>Bacteria</taxon>
        <taxon>Bacillati</taxon>
        <taxon>Actinomycetota</taxon>
        <taxon>Actinomycetes</taxon>
        <taxon>Mycobacteriales</taxon>
        <taxon>Mycobacteriaceae</taxon>
        <taxon>Mycolicibacterium</taxon>
    </lineage>
</organism>
<dbReference type="AlphaFoldDB" id="A0A7I7SQ68"/>
<reference evidence="1 2" key="1">
    <citation type="journal article" date="2019" name="Emerg. Microbes Infect.">
        <title>Comprehensive subspecies identification of 175 nontuberculous mycobacteria species based on 7547 genomic profiles.</title>
        <authorList>
            <person name="Matsumoto Y."/>
            <person name="Kinjo T."/>
            <person name="Motooka D."/>
            <person name="Nabeya D."/>
            <person name="Jung N."/>
            <person name="Uechi K."/>
            <person name="Horii T."/>
            <person name="Iida T."/>
            <person name="Fujita J."/>
            <person name="Nakamura S."/>
        </authorList>
    </citation>
    <scope>NUCLEOTIDE SEQUENCE [LARGE SCALE GENOMIC DNA]</scope>
    <source>
        <strain evidence="1 2">JCM 30395</strain>
    </source>
</reference>
<keyword evidence="2" id="KW-1185">Reference proteome</keyword>